<comment type="caution">
    <text evidence="1">The sequence shown here is derived from an EMBL/GenBank/DDBJ whole genome shotgun (WGS) entry which is preliminary data.</text>
</comment>
<evidence type="ECO:0000313" key="1">
    <source>
        <dbReference type="EMBL" id="TNU74720.1"/>
    </source>
</evidence>
<name>A0A5C5BB42_9MICO</name>
<protein>
    <submittedName>
        <fullName evidence="1">Uncharacterized protein</fullName>
    </submittedName>
</protein>
<accession>A0A5C5BB42</accession>
<dbReference type="EMBL" id="VENP01000023">
    <property type="protein sequence ID" value="TNU74720.1"/>
    <property type="molecule type" value="Genomic_DNA"/>
</dbReference>
<gene>
    <name evidence="1" type="ORF">FH969_07805</name>
</gene>
<sequence>MPTLSAASIGWLEELRTNLREAREQSAQERAEAEPILPMPPGSTWGLNEAFPELESQISALESGDDLPDGASQPTKVWYEEGYFKAKMALDWQCAWLSEAVSQYDLGNVEDAEYAVAQLRSFEDNPLVSHFPDYGFYLATYVDPLGPGDTSVAADTLRYCSTASLVPAYREQ</sequence>
<organism evidence="1 2">
    <name type="scientific">Miniimonas arenae</name>
    <dbReference type="NCBI Taxonomy" id="676201"/>
    <lineage>
        <taxon>Bacteria</taxon>
        <taxon>Bacillati</taxon>
        <taxon>Actinomycetota</taxon>
        <taxon>Actinomycetes</taxon>
        <taxon>Micrococcales</taxon>
        <taxon>Beutenbergiaceae</taxon>
        <taxon>Miniimonas</taxon>
    </lineage>
</organism>
<evidence type="ECO:0000313" key="2">
    <source>
        <dbReference type="Proteomes" id="UP000313849"/>
    </source>
</evidence>
<dbReference type="OrthoDB" id="5148041at2"/>
<keyword evidence="2" id="KW-1185">Reference proteome</keyword>
<proteinExistence type="predicted"/>
<dbReference type="Proteomes" id="UP000313849">
    <property type="component" value="Unassembled WGS sequence"/>
</dbReference>
<dbReference type="AlphaFoldDB" id="A0A5C5BB42"/>
<dbReference type="RefSeq" id="WP_139986784.1">
    <property type="nucleotide sequence ID" value="NZ_VENP01000023.1"/>
</dbReference>
<reference evidence="1 2" key="1">
    <citation type="submission" date="2019-06" db="EMBL/GenBank/DDBJ databases">
        <title>Draft genome sequence of Miniimonas arenae KCTC 19750T isolated from sea sand.</title>
        <authorList>
            <person name="Park S.-J."/>
        </authorList>
    </citation>
    <scope>NUCLEOTIDE SEQUENCE [LARGE SCALE GENOMIC DNA]</scope>
    <source>
        <strain evidence="1 2">KCTC 19750</strain>
    </source>
</reference>